<feature type="domain" description="Rhamnogalacturonan lyase family 11 C-terminal" evidence="2">
    <location>
        <begin position="110"/>
        <end position="600"/>
    </location>
</feature>
<feature type="domain" description="Rhamnogalacturonan I lyase beta-sheet" evidence="1">
    <location>
        <begin position="12"/>
        <end position="95"/>
    </location>
</feature>
<reference evidence="3" key="1">
    <citation type="journal article" date="2020" name="J. ISSAAS">
        <title>Lactobacilli and other gastrointestinal microbiota of Peromyscus leucopus, reservoir host for agents of Lyme disease and other zoonoses in North America.</title>
        <authorList>
            <person name="Milovic A."/>
            <person name="Bassam K."/>
            <person name="Shao H."/>
            <person name="Chatzistamou I."/>
            <person name="Tufts D.M."/>
            <person name="Diuk-Wasser M."/>
            <person name="Barbour A.G."/>
        </authorList>
    </citation>
    <scope>NUCLEOTIDE SEQUENCE</scope>
    <source>
        <strain evidence="3">LL70</strain>
    </source>
</reference>
<dbReference type="Gene3D" id="2.60.40.10">
    <property type="entry name" value="Immunoglobulins"/>
    <property type="match status" value="1"/>
</dbReference>
<dbReference type="InterPro" id="IPR041624">
    <property type="entry name" value="RGI_lyase"/>
</dbReference>
<dbReference type="InterPro" id="IPR028994">
    <property type="entry name" value="Integrin_alpha_N"/>
</dbReference>
<proteinExistence type="predicted"/>
<dbReference type="InterPro" id="IPR013783">
    <property type="entry name" value="Ig-like_fold"/>
</dbReference>
<dbReference type="PANTHER" id="PTHR43118:SF1">
    <property type="entry name" value="RHAMNOGALACTURONAN LYASE (EUROFUNG)"/>
    <property type="match status" value="1"/>
</dbReference>
<protein>
    <submittedName>
        <fullName evidence="3">Uncharacterized protein</fullName>
    </submittedName>
</protein>
<accession>A0A6G8F0Y2</accession>
<dbReference type="PANTHER" id="PTHR43118">
    <property type="entry name" value="RHAMNOGALACTURONAN LYASE (EUROFUNG)"/>
    <property type="match status" value="1"/>
</dbReference>
<dbReference type="InterPro" id="IPR034641">
    <property type="entry name" value="RGL11"/>
</dbReference>
<dbReference type="EMBL" id="MN990733">
    <property type="protein sequence ID" value="QIM09959.1"/>
    <property type="molecule type" value="Genomic_DNA"/>
</dbReference>
<dbReference type="InterPro" id="IPR026444">
    <property type="entry name" value="Secre_tail"/>
</dbReference>
<sequence length="1542" mass="164800">MMFFAVTSSAQRAVDKLDRGLVAVKTTKGVFVSWRIQSEEYYGVTYNLYRNGTKIAEKLKTSNYTDAAGTTSSTYQVAAVVRGVEQAKTAATSTWANDYMEIVPKHPAALTSTYIPNDACCADVDGDGVVEILLKYDNMEEHNASFPKAGNNGEYSLFEVLKLDGTVLWWVNCGPNMGDFQNNEQNIVGYDWDLDGKAEVVMRLSEGSTIHYANGDTYTIGADGKNGTAWTNYRVPKTGGTEWFTHYGNEFLLYCNGSTGEPYQCMEYPLKRLEAGETDLNAAWGDGYGHRSSKYFFGAPYLDGRKPSIFLGRGIYTRHKFIALDVNPETHELTTRWRWTNNQPGSPWYGQGYHNYAIVDVDWDGRDEIVWGSMVIDDNGKGLSTTGFGHGDAQHHGDFNPYVRGQEGFFCNEDRPANNYRDLTTSKLYHRATADRDDGRCIAGNFSNAYPGALGYSSREANGVNCVTGEANVSMVGVSQNFRTYWDGDLLEETFNYSNGKNTEGGIYKYGSNSAIKTLAGSMTNNDTKGTPCFMGDILGDWREEFIMRTAANNIRIYTTTIETPWRNYSLWYDHQYRNGMVWQMCGYNQPPHVSYFLGELEGITQAPPSLGMTGRTEIANGGTISAKEGDIITCETNDMTVTVADGATPYIYIDNAPSWTQGSAPSEATAASYPINTTYYTHTLKGGAFAGEMRLVKQGEGILVLPDVTQLYSGSTDVWAGTLSFNGTLQNSRLWLNRLTTLDTDGGKFMKGIQADYGAVIRPGGKEAKAASLTTDSLILNFGAVCELDIYSDGFAADQLNANVLKIEKKVWPNGGGPEYDTPVFRINAHAAAGAAAIADGTYCLGTVAKVDGDLANITIEGLTHQKASLSCEDGKLYLNVQSYEGADMTWVGDKSGNWNLDNEANFKSDETGEAVKFVTGSNVTFDDNANVFTVKVDGKVAPASVTFNNTKAYTITGDSIIGASLVKTGAGDLTVNNLNRVSETKIGGGTLYAASLANSVGTDCGSLGTIDKSITISDGGALGLSATGTSGHRIVVGSGNGGVNIPSGVTMTQAGAIAASGGTLLTKTGTGTFKMQGVLSPALTVSAGTFAYDREVAYTKQVTLEGTAAISGNGFVSSPVTVADYANVTWTLTKTNYKAYSGRLSGTGTITIVPTNTVSRVRITGNWSTFTGTVKYNNTSIVMPFDNSYGLPNATLDVAANCYVSNVAKTFAIGKITNGIFEHPVADFQSQAAVNGSNTWKVGNSTKELGDFTFNGKMYDAGGNNKCNFEKVGTCKMTVATTWENSGTVKVTEGELHLNSGKTVGKGALTVAEGATLSGLSGATLNTAKSNAMTNSSVIVNGTLQCGSSATSTTGYLCFGAKPLTLTSTSTLVVGLSRCATATSPGCTTIFGDASDASSVTIQDGATVKAFLASTYDPANTVTAEKADSFRVFHSFAKVNVGKLKFDLPALPAHYYWDTDHIAEGYLYIRYTEQTGINGVAAGASVTVEVVDASGVKVAQYASTLSAARADFSALSLPKGIYILRIRDDKGNGGSITVRK</sequence>
<evidence type="ECO:0000259" key="1">
    <source>
        <dbReference type="Pfam" id="PF18370"/>
    </source>
</evidence>
<evidence type="ECO:0000313" key="3">
    <source>
        <dbReference type="EMBL" id="QIM09959.1"/>
    </source>
</evidence>
<dbReference type="SUPFAM" id="SSF69318">
    <property type="entry name" value="Integrin alpha N-terminal domain"/>
    <property type="match status" value="1"/>
</dbReference>
<dbReference type="NCBIfam" id="TIGR04183">
    <property type="entry name" value="Por_Secre_tail"/>
    <property type="match status" value="1"/>
</dbReference>
<evidence type="ECO:0000259" key="2">
    <source>
        <dbReference type="Pfam" id="PF21348"/>
    </source>
</evidence>
<organism evidence="3">
    <name type="scientific">uncultured Prevotella sp</name>
    <dbReference type="NCBI Taxonomy" id="159272"/>
    <lineage>
        <taxon>Bacteria</taxon>
        <taxon>Pseudomonadati</taxon>
        <taxon>Bacteroidota</taxon>
        <taxon>Bacteroidia</taxon>
        <taxon>Bacteroidales</taxon>
        <taxon>Prevotellaceae</taxon>
        <taxon>Prevotella</taxon>
        <taxon>environmental samples</taxon>
    </lineage>
</organism>
<dbReference type="Pfam" id="PF18370">
    <property type="entry name" value="RGI_lyase"/>
    <property type="match status" value="1"/>
</dbReference>
<name>A0A6G8F0Y2_9BACT</name>
<gene>
    <name evidence="3" type="ORF">Prevot485_0580</name>
</gene>
<dbReference type="InterPro" id="IPR049366">
    <property type="entry name" value="RGL11_C"/>
</dbReference>
<dbReference type="Pfam" id="PF21348">
    <property type="entry name" value="RGL11_C"/>
    <property type="match status" value="1"/>
</dbReference>